<gene>
    <name evidence="1" type="ORF">SCUD_LOCUS16811</name>
</gene>
<dbReference type="EMBL" id="UZAK01039074">
    <property type="protein sequence ID" value="VDP62258.1"/>
    <property type="molecule type" value="Genomic_DNA"/>
</dbReference>
<evidence type="ECO:0000313" key="3">
    <source>
        <dbReference type="WBParaSite" id="SCUD_0001681601-mRNA-1"/>
    </source>
</evidence>
<name>A0A183KP33_9TREM</name>
<protein>
    <submittedName>
        <fullName evidence="3">Ovule protein</fullName>
    </submittedName>
</protein>
<reference evidence="3" key="1">
    <citation type="submission" date="2016-06" db="UniProtKB">
        <authorList>
            <consortium name="WormBaseParasite"/>
        </authorList>
    </citation>
    <scope>IDENTIFICATION</scope>
</reference>
<evidence type="ECO:0000313" key="1">
    <source>
        <dbReference type="EMBL" id="VDP62258.1"/>
    </source>
</evidence>
<sequence length="76" mass="9120">MSNVEILHIVRNFISINNITFSCTTKRFDCIIFIFLHTSLLPSTYDWHSFPRMNLVWPQRMTIQITYRFHLVSISI</sequence>
<reference evidence="1 2" key="2">
    <citation type="submission" date="2018-11" db="EMBL/GenBank/DDBJ databases">
        <authorList>
            <consortium name="Pathogen Informatics"/>
        </authorList>
    </citation>
    <scope>NUCLEOTIDE SEQUENCE [LARGE SCALE GENOMIC DNA]</scope>
    <source>
        <strain evidence="1">Dakar</strain>
        <strain evidence="2">Dakar, Senegal</strain>
    </source>
</reference>
<organism evidence="3">
    <name type="scientific">Schistosoma curassoni</name>
    <dbReference type="NCBI Taxonomy" id="6186"/>
    <lineage>
        <taxon>Eukaryota</taxon>
        <taxon>Metazoa</taxon>
        <taxon>Spiralia</taxon>
        <taxon>Lophotrochozoa</taxon>
        <taxon>Platyhelminthes</taxon>
        <taxon>Trematoda</taxon>
        <taxon>Digenea</taxon>
        <taxon>Strigeidida</taxon>
        <taxon>Schistosomatoidea</taxon>
        <taxon>Schistosomatidae</taxon>
        <taxon>Schistosoma</taxon>
    </lineage>
</organism>
<dbReference type="AlphaFoldDB" id="A0A183KP33"/>
<dbReference type="Proteomes" id="UP000279833">
    <property type="component" value="Unassembled WGS sequence"/>
</dbReference>
<keyword evidence="2" id="KW-1185">Reference proteome</keyword>
<accession>A0A183KP33</accession>
<evidence type="ECO:0000313" key="2">
    <source>
        <dbReference type="Proteomes" id="UP000279833"/>
    </source>
</evidence>
<proteinExistence type="predicted"/>
<dbReference type="WBParaSite" id="SCUD_0001681601-mRNA-1">
    <property type="protein sequence ID" value="SCUD_0001681601-mRNA-1"/>
    <property type="gene ID" value="SCUD_0001681601"/>
</dbReference>